<feature type="region of interest" description="Disordered" evidence="6">
    <location>
        <begin position="674"/>
        <end position="703"/>
    </location>
</feature>
<dbReference type="PANTHER" id="PTHR10758">
    <property type="entry name" value="26S PROTEASOME NON-ATPASE REGULATORY SUBUNIT 3/COP9 SIGNALOSOME COMPLEX SUBUNIT 3"/>
    <property type="match status" value="1"/>
</dbReference>
<evidence type="ECO:0000256" key="2">
    <source>
        <dbReference type="ARBA" id="ARBA00022679"/>
    </source>
</evidence>
<dbReference type="PROSITE" id="PS00444">
    <property type="entry name" value="POLYPRENYL_SYNTHASE_2"/>
    <property type="match status" value="1"/>
</dbReference>
<dbReference type="InterPro" id="IPR008949">
    <property type="entry name" value="Isoprenoid_synthase_dom_sf"/>
</dbReference>
<accession>A0A178F0C2</accession>
<evidence type="ECO:0000256" key="1">
    <source>
        <dbReference type="ARBA" id="ARBA00007912"/>
    </source>
</evidence>
<dbReference type="GO" id="GO:0046165">
    <property type="term" value="P:alcohol biosynthetic process"/>
    <property type="evidence" value="ECO:0007669"/>
    <property type="project" value="UniProtKB-ARBA"/>
</dbReference>
<evidence type="ECO:0000256" key="5">
    <source>
        <dbReference type="ARBA" id="ARBA00022942"/>
    </source>
</evidence>
<evidence type="ECO:0000256" key="4">
    <source>
        <dbReference type="ARBA" id="ARBA00022842"/>
    </source>
</evidence>
<dbReference type="GO" id="GO:0008299">
    <property type="term" value="P:isoprenoid biosynthetic process"/>
    <property type="evidence" value="ECO:0007669"/>
    <property type="project" value="InterPro"/>
</dbReference>
<dbReference type="InterPro" id="IPR036390">
    <property type="entry name" value="WH_DNA-bd_sf"/>
</dbReference>
<dbReference type="InterPro" id="IPR000717">
    <property type="entry name" value="PCI_dom"/>
</dbReference>
<feature type="region of interest" description="Disordered" evidence="6">
    <location>
        <begin position="1"/>
        <end position="148"/>
    </location>
</feature>
<dbReference type="InterPro" id="IPR057985">
    <property type="entry name" value="TPR_PSMD3_N"/>
</dbReference>
<dbReference type="SFLD" id="SFLDS00005">
    <property type="entry name" value="Isoprenoid_Synthase_Type_I"/>
    <property type="match status" value="1"/>
</dbReference>
<keyword evidence="4" id="KW-0460">Magnesium</keyword>
<feature type="region of interest" description="Disordered" evidence="6">
    <location>
        <begin position="899"/>
        <end position="918"/>
    </location>
</feature>
<keyword evidence="5" id="KW-0647">Proteasome</keyword>
<dbReference type="InterPro" id="IPR000092">
    <property type="entry name" value="Polyprenyl_synt"/>
</dbReference>
<feature type="compositionally biased region" description="Acidic residues" evidence="6">
    <location>
        <begin position="132"/>
        <end position="144"/>
    </location>
</feature>
<name>A0A178F0C2_TRIRU</name>
<evidence type="ECO:0000256" key="3">
    <source>
        <dbReference type="ARBA" id="ARBA00022723"/>
    </source>
</evidence>
<evidence type="ECO:0000313" key="9">
    <source>
        <dbReference type="Proteomes" id="UP000243015"/>
    </source>
</evidence>
<dbReference type="GO" id="GO:0030234">
    <property type="term" value="F:enzyme regulator activity"/>
    <property type="evidence" value="ECO:0007669"/>
    <property type="project" value="InterPro"/>
</dbReference>
<evidence type="ECO:0000259" key="7">
    <source>
        <dbReference type="PROSITE" id="PS50250"/>
    </source>
</evidence>
<reference evidence="8 9" key="1">
    <citation type="submission" date="2016-05" db="EMBL/GenBank/DDBJ databases">
        <title>Genome sequencing of Trichophyton rubrum CMCC(F)T1i isolated from hair.</title>
        <authorList>
            <person name="Zhan P."/>
            <person name="Tao Y."/>
            <person name="Liu W."/>
        </authorList>
    </citation>
    <scope>NUCLEOTIDE SEQUENCE [LARGE SCALE GENOMIC DNA]</scope>
    <source>
        <strain evidence="9">CMCC(F)T1i</strain>
    </source>
</reference>
<dbReference type="SUPFAM" id="SSF46785">
    <property type="entry name" value="Winged helix' DNA-binding domain"/>
    <property type="match status" value="1"/>
</dbReference>
<gene>
    <name evidence="8" type="ORF">A7C99_2643</name>
</gene>
<dbReference type="SMART" id="SM00753">
    <property type="entry name" value="PAM"/>
    <property type="match status" value="1"/>
</dbReference>
<dbReference type="PROSITE" id="PS50250">
    <property type="entry name" value="PCI"/>
    <property type="match status" value="1"/>
</dbReference>
<dbReference type="SMART" id="SM00088">
    <property type="entry name" value="PINT"/>
    <property type="match status" value="1"/>
</dbReference>
<dbReference type="Pfam" id="PF00348">
    <property type="entry name" value="polyprenyl_synt"/>
    <property type="match status" value="1"/>
</dbReference>
<dbReference type="GO" id="GO:0004659">
    <property type="term" value="F:prenyltransferase activity"/>
    <property type="evidence" value="ECO:0007669"/>
    <property type="project" value="InterPro"/>
</dbReference>
<dbReference type="GO" id="GO:0008541">
    <property type="term" value="C:proteasome regulatory particle, lid subcomplex"/>
    <property type="evidence" value="ECO:0007669"/>
    <property type="project" value="TreeGrafter"/>
</dbReference>
<dbReference type="Pfam" id="PF08375">
    <property type="entry name" value="Rpn3_C"/>
    <property type="match status" value="1"/>
</dbReference>
<comment type="similarity">
    <text evidence="1">Belongs to the proteasome subunit S3 family.</text>
</comment>
<dbReference type="GO" id="GO:0006511">
    <property type="term" value="P:ubiquitin-dependent protein catabolic process"/>
    <property type="evidence" value="ECO:0007669"/>
    <property type="project" value="TreeGrafter"/>
</dbReference>
<evidence type="ECO:0000256" key="6">
    <source>
        <dbReference type="SAM" id="MobiDB-lite"/>
    </source>
</evidence>
<dbReference type="VEuPathDB" id="FungiDB:TERG_02478"/>
<dbReference type="Gene3D" id="1.10.600.10">
    <property type="entry name" value="Farnesyl Diphosphate Synthase"/>
    <property type="match status" value="1"/>
</dbReference>
<keyword evidence="3" id="KW-0479">Metal-binding</keyword>
<feature type="domain" description="PCI" evidence="7">
    <location>
        <begin position="386"/>
        <end position="566"/>
    </location>
</feature>
<dbReference type="Pfam" id="PF25573">
    <property type="entry name" value="TPR_PSMD3_N"/>
    <property type="match status" value="1"/>
</dbReference>
<dbReference type="Pfam" id="PF01399">
    <property type="entry name" value="PCI"/>
    <property type="match status" value="1"/>
</dbReference>
<dbReference type="AlphaFoldDB" id="A0A178F0C2"/>
<proteinExistence type="inferred from homology"/>
<feature type="compositionally biased region" description="Basic and acidic residues" evidence="6">
    <location>
        <begin position="688"/>
        <end position="703"/>
    </location>
</feature>
<feature type="compositionally biased region" description="Basic and acidic residues" evidence="6">
    <location>
        <begin position="118"/>
        <end position="131"/>
    </location>
</feature>
<keyword evidence="2" id="KW-0808">Transferase</keyword>
<evidence type="ECO:0000313" key="8">
    <source>
        <dbReference type="EMBL" id="OAL65546.1"/>
    </source>
</evidence>
<dbReference type="GO" id="GO:0043386">
    <property type="term" value="P:mycotoxin biosynthetic process"/>
    <property type="evidence" value="ECO:0007669"/>
    <property type="project" value="UniProtKB-ARBA"/>
</dbReference>
<dbReference type="SUPFAM" id="SSF48576">
    <property type="entry name" value="Terpenoid synthases"/>
    <property type="match status" value="1"/>
</dbReference>
<dbReference type="CDD" id="cd00685">
    <property type="entry name" value="Trans_IPPS_HT"/>
    <property type="match status" value="1"/>
</dbReference>
<dbReference type="InterPro" id="IPR050756">
    <property type="entry name" value="CSN3"/>
</dbReference>
<dbReference type="PANTHER" id="PTHR10758:SF2">
    <property type="entry name" value="26S PROTEASOME NON-ATPASE REGULATORY SUBUNIT 3"/>
    <property type="match status" value="1"/>
</dbReference>
<dbReference type="Proteomes" id="UP000243015">
    <property type="component" value="Unassembled WGS sequence"/>
</dbReference>
<dbReference type="EMBL" id="LHPM01000013">
    <property type="protein sequence ID" value="OAL65546.1"/>
    <property type="molecule type" value="Genomic_DNA"/>
</dbReference>
<dbReference type="InterPro" id="IPR013586">
    <property type="entry name" value="PSMD3_C"/>
</dbReference>
<comment type="caution">
    <text evidence="8">The sequence shown here is derived from an EMBL/GenBank/DDBJ whole genome shotgun (WGS) entry which is preliminary data.</text>
</comment>
<dbReference type="InterPro" id="IPR033749">
    <property type="entry name" value="Polyprenyl_synt_CS"/>
</dbReference>
<sequence length="1191" mass="131936">MPAEKRTLRSNRSDASADGEKPRSNSQSSSSNKDKAAPTRSAASRGKAAPARKPASGSKKATPEGSDAVENGVNGPEDVQMSEEHLNGSVSPKQRDDNDGDEEMTVVVPPSKASRLSGEPEKSRSESKMDTDQDEDVQQDEVVDPAEKAKSDIRTNFTLLERAVMHFDLRFTLRVLRTISSMRKHLSADLLASVITSAYQRSDPTASFLLAALDRQSAFDNVTEDIDMEDASDMKSSATPATKTVASSKETLPEIDVYLSILVQIHLYDAKRTEKGAQFSQKLVEKLRTHNRRTLDCLAARVYFYYSLFFEQLKPLPPSPTAAVISIRPSLLAALRTAVLRKDTDIQATVTTLLLRNYLSTSHISQADLFISHSEFPVGASNNQIARYLYYLGRIRAIQLRYTDAHQHLVGATRKSPSTLSAGGFYQASMKLLVVVELLMGDIPDRAIFRQAALERAMHPYFLLVRAVSVGDLDGFQKIVQTYGPVFRKDSTYTLILRLRQNVIKTGIRMMSLSYTRISLRDICLRLGLDSEESAEYIVAKAIRDGVIEASLDHEKGYMKSKDIGDVYATQEPGEVFHERIQACLGLHDESVKAMRFPMNQHRLELKNAQEARERERELAKEIVEGDMDDDDAGGDFEDTKLESICIPFIRLHIKQYLLYFRLVSTHPTDLGARPDFYREYSSSTDQPAKRPEQLPTPEEMRARPSLPAYGLSLRASQTFRPASICSRCLHSRFTISPSIPPAHITARNYHPSRRKDQSALASAMSAAQNLFSKEISKAPPPPLPSNPGSLPANVSVDPLRMVGKELKFLKKNLRCLLGSGHPILDQVAKYYAQSEGKQVRPMLVLLMSQATALTPSCEKRRERDQLLSSLLSTPSSSSSGAYINDSINSPAILADTNPDLMPLSSPTRDTVYAPTKEDSKDNFTNVLPSQRRLAEITELIHTASLLHDDVIDNAVTRRSNLSANLAFGNKMAVLAGDFLLGRASVFIARLRDPEVIELLGTVMANLVEGEFMQLKNTMLDESNPVWSEDIISYYLQKTYLKSASLISKSCRAAALLNQSGPDVAEAAYLFGRNLGLAFQLVDDMLDYTISGEELGKPAGADLELGLATSPLLFAWKQRPELGKLVGRKFSREGDVQLARQIVSQSDGLEQTRALAQQYADDAVAAISKFPDSEAKDGLIEICRKTINRRK</sequence>
<protein>
    <recommendedName>
        <fullName evidence="7">PCI domain-containing protein</fullName>
    </recommendedName>
</protein>
<dbReference type="GO" id="GO:0046872">
    <property type="term" value="F:metal ion binding"/>
    <property type="evidence" value="ECO:0007669"/>
    <property type="project" value="UniProtKB-KW"/>
</dbReference>
<organism evidence="8 9">
    <name type="scientific">Trichophyton rubrum</name>
    <name type="common">Athlete's foot fungus</name>
    <name type="synonym">Epidermophyton rubrum</name>
    <dbReference type="NCBI Taxonomy" id="5551"/>
    <lineage>
        <taxon>Eukaryota</taxon>
        <taxon>Fungi</taxon>
        <taxon>Dikarya</taxon>
        <taxon>Ascomycota</taxon>
        <taxon>Pezizomycotina</taxon>
        <taxon>Eurotiomycetes</taxon>
        <taxon>Eurotiomycetidae</taxon>
        <taxon>Onygenales</taxon>
        <taxon>Arthrodermataceae</taxon>
        <taxon>Trichophyton</taxon>
    </lineage>
</organism>
<dbReference type="GO" id="GO:0042176">
    <property type="term" value="P:regulation of protein catabolic process"/>
    <property type="evidence" value="ECO:0007669"/>
    <property type="project" value="InterPro"/>
</dbReference>
<dbReference type="VEuPathDB" id="FungiDB:TERG_02477"/>